<accession>A0ABR9X8E2</accession>
<evidence type="ECO:0008006" key="3">
    <source>
        <dbReference type="Google" id="ProtNLM"/>
    </source>
</evidence>
<dbReference type="InterPro" id="IPR045738">
    <property type="entry name" value="DUF6088"/>
</dbReference>
<evidence type="ECO:0000313" key="2">
    <source>
        <dbReference type="Proteomes" id="UP000607796"/>
    </source>
</evidence>
<protein>
    <recommendedName>
        <fullName evidence="3">Transcriptional regulator, AbiEi antitoxin, Type IV TA system</fullName>
    </recommendedName>
</protein>
<proteinExistence type="predicted"/>
<keyword evidence="2" id="KW-1185">Reference proteome</keyword>
<organism evidence="1 2">
    <name type="scientific">Salipiger mangrovisoli</name>
    <dbReference type="NCBI Taxonomy" id="2865933"/>
    <lineage>
        <taxon>Bacteria</taxon>
        <taxon>Pseudomonadati</taxon>
        <taxon>Pseudomonadota</taxon>
        <taxon>Alphaproteobacteria</taxon>
        <taxon>Rhodobacterales</taxon>
        <taxon>Roseobacteraceae</taxon>
        <taxon>Salipiger</taxon>
    </lineage>
</organism>
<reference evidence="1 2" key="1">
    <citation type="journal article" date="2021" name="Int. J. Syst. Evol. Microbiol.">
        <title>Salipiger mangrovisoli sp. nov., isolated from mangrove soil and the proposal for the reclassification of Paraphaeobacter pallidus as Salipiger pallidus comb. nov.</title>
        <authorList>
            <person name="Du J."/>
            <person name="Liu Y."/>
            <person name="Pei T."/>
            <person name="Deng M.R."/>
            <person name="Zhu H."/>
        </authorList>
    </citation>
    <scope>NUCLEOTIDE SEQUENCE [LARGE SCALE GENOMIC DNA]</scope>
    <source>
        <strain evidence="1 2">6D45A</strain>
    </source>
</reference>
<dbReference type="Proteomes" id="UP000607796">
    <property type="component" value="Unassembled WGS sequence"/>
</dbReference>
<dbReference type="EMBL" id="JADFFK010000022">
    <property type="protein sequence ID" value="MBE9639859.1"/>
    <property type="molecule type" value="Genomic_DNA"/>
</dbReference>
<gene>
    <name evidence="1" type="ORF">IQ782_23680</name>
</gene>
<evidence type="ECO:0000313" key="1">
    <source>
        <dbReference type="EMBL" id="MBE9639859.1"/>
    </source>
</evidence>
<sequence>MSLPTERLSEMVLAHARKLPEGAPVTAKGLLHLGNRAAVDQALSRLAKRGALLRASRGVYVLPIESRFGKRAPSVEKTVTAMAEQRGERIATSGAMAANALGLTTQVPTRPVYLTSGRSRHLTLGKQDVELRHAPNWQLALGNAKSGQVIRALAWLGPEKAPAASSRMRSKLSSAERAELARVAGRMPGWLAETVSRMAHD</sequence>
<comment type="caution">
    <text evidence="1">The sequence shown here is derived from an EMBL/GenBank/DDBJ whole genome shotgun (WGS) entry which is preliminary data.</text>
</comment>
<name>A0ABR9X8E2_9RHOB</name>
<dbReference type="Pfam" id="PF19570">
    <property type="entry name" value="DUF6088"/>
    <property type="match status" value="1"/>
</dbReference>
<dbReference type="RefSeq" id="WP_194137136.1">
    <property type="nucleotide sequence ID" value="NZ_JADFFK010000022.1"/>
</dbReference>